<reference evidence="2 3" key="1">
    <citation type="journal article" date="2014" name="Genome Biol. Evol.">
        <title>The genome of the myxosporean Thelohanellus kitauei shows adaptations to nutrient acquisition within its fish host.</title>
        <authorList>
            <person name="Yang Y."/>
            <person name="Xiong J."/>
            <person name="Zhou Z."/>
            <person name="Huo F."/>
            <person name="Miao W."/>
            <person name="Ran C."/>
            <person name="Liu Y."/>
            <person name="Zhang J."/>
            <person name="Feng J."/>
            <person name="Wang M."/>
            <person name="Wang M."/>
            <person name="Wang L."/>
            <person name="Yao B."/>
        </authorList>
    </citation>
    <scope>NUCLEOTIDE SEQUENCE [LARGE SCALE GENOMIC DNA]</scope>
    <source>
        <strain evidence="2">Wuqing</strain>
    </source>
</reference>
<keyword evidence="3" id="KW-1185">Reference proteome</keyword>
<evidence type="ECO:0000313" key="3">
    <source>
        <dbReference type="Proteomes" id="UP000031668"/>
    </source>
</evidence>
<feature type="signal peptide" evidence="1">
    <location>
        <begin position="1"/>
        <end position="23"/>
    </location>
</feature>
<gene>
    <name evidence="2" type="ORF">RF11_15733</name>
</gene>
<dbReference type="Proteomes" id="UP000031668">
    <property type="component" value="Unassembled WGS sequence"/>
</dbReference>
<evidence type="ECO:0000256" key="1">
    <source>
        <dbReference type="SAM" id="SignalP"/>
    </source>
</evidence>
<comment type="caution">
    <text evidence="2">The sequence shown here is derived from an EMBL/GenBank/DDBJ whole genome shotgun (WGS) entry which is preliminary data.</text>
</comment>
<evidence type="ECO:0000313" key="2">
    <source>
        <dbReference type="EMBL" id="KII69948.1"/>
    </source>
</evidence>
<proteinExistence type="predicted"/>
<accession>A0A0C2JKL7</accession>
<keyword evidence="1" id="KW-0732">Signal</keyword>
<protein>
    <recommendedName>
        <fullName evidence="4">Secreted protein</fullName>
    </recommendedName>
</protein>
<name>A0A0C2JKL7_THEKT</name>
<dbReference type="AlphaFoldDB" id="A0A0C2JKL7"/>
<dbReference type="EMBL" id="JWZT01002253">
    <property type="protein sequence ID" value="KII69948.1"/>
    <property type="molecule type" value="Genomic_DNA"/>
</dbReference>
<feature type="chain" id="PRO_5002151104" description="Secreted protein" evidence="1">
    <location>
        <begin position="24"/>
        <end position="107"/>
    </location>
</feature>
<evidence type="ECO:0008006" key="4">
    <source>
        <dbReference type="Google" id="ProtNLM"/>
    </source>
</evidence>
<organism evidence="2 3">
    <name type="scientific">Thelohanellus kitauei</name>
    <name type="common">Myxosporean</name>
    <dbReference type="NCBI Taxonomy" id="669202"/>
    <lineage>
        <taxon>Eukaryota</taxon>
        <taxon>Metazoa</taxon>
        <taxon>Cnidaria</taxon>
        <taxon>Myxozoa</taxon>
        <taxon>Myxosporea</taxon>
        <taxon>Bivalvulida</taxon>
        <taxon>Platysporina</taxon>
        <taxon>Myxobolidae</taxon>
        <taxon>Thelohanellus</taxon>
    </lineage>
</organism>
<sequence>MSCLKRMHFRLFSLLSLVEAINSNESFIYVIKTESRRGNSSPFVKINPRFCCIIVYSQKWQHTYKKNTDDQTRRAGIFKGCTGPTGPTDIILFVDPFKELRNQFDLG</sequence>